<keyword evidence="3 12" id="KW-0031">Aminopeptidase</keyword>
<proteinExistence type="inferred from homology"/>
<evidence type="ECO:0000259" key="13">
    <source>
        <dbReference type="Pfam" id="PF01433"/>
    </source>
</evidence>
<reference evidence="16" key="2">
    <citation type="submission" date="2020-09" db="EMBL/GenBank/DDBJ databases">
        <authorList>
            <person name="Sun Q."/>
            <person name="Zhou Y."/>
        </authorList>
    </citation>
    <scope>NUCLEOTIDE SEQUENCE</scope>
    <source>
        <strain evidence="16">CGMCC 1.15360</strain>
    </source>
</reference>
<evidence type="ECO:0000256" key="4">
    <source>
        <dbReference type="ARBA" id="ARBA00022670"/>
    </source>
</evidence>
<reference evidence="16" key="1">
    <citation type="journal article" date="2014" name="Int. J. Syst. Evol. Microbiol.">
        <title>Complete genome sequence of Corynebacterium casei LMG S-19264T (=DSM 44701T), isolated from a smear-ripened cheese.</title>
        <authorList>
            <consortium name="US DOE Joint Genome Institute (JGI-PGF)"/>
            <person name="Walter F."/>
            <person name="Albersmeier A."/>
            <person name="Kalinowski J."/>
            <person name="Ruckert C."/>
        </authorList>
    </citation>
    <scope>NUCLEOTIDE SEQUENCE</scope>
    <source>
        <strain evidence="16">CGMCC 1.15360</strain>
    </source>
</reference>
<evidence type="ECO:0000256" key="6">
    <source>
        <dbReference type="ARBA" id="ARBA00022801"/>
    </source>
</evidence>
<dbReference type="InterPro" id="IPR001930">
    <property type="entry name" value="Peptidase_M1"/>
</dbReference>
<feature type="site" description="Transition state stabilizer" evidence="11">
    <location>
        <position position="469"/>
    </location>
</feature>
<dbReference type="PRINTS" id="PR00756">
    <property type="entry name" value="ALADIPTASE"/>
</dbReference>
<dbReference type="PANTHER" id="PTHR11533">
    <property type="entry name" value="PROTEASE M1 ZINC METALLOPROTEASE"/>
    <property type="match status" value="1"/>
</dbReference>
<comment type="cofactor">
    <cofactor evidence="10 12">
        <name>Zn(2+)</name>
        <dbReference type="ChEBI" id="CHEBI:29105"/>
    </cofactor>
    <text evidence="10 12">Binds 1 zinc ion per subunit.</text>
</comment>
<dbReference type="CDD" id="cd09601">
    <property type="entry name" value="M1_APN-Q_like"/>
    <property type="match status" value="1"/>
</dbReference>
<dbReference type="InterPro" id="IPR050344">
    <property type="entry name" value="Peptidase_M1_aminopeptidases"/>
</dbReference>
<dbReference type="Gene3D" id="2.60.40.1730">
    <property type="entry name" value="tricorn interacting facor f3 domain"/>
    <property type="match status" value="1"/>
</dbReference>
<feature type="domain" description="Peptidase M1 membrane alanine aminopeptidase" evidence="13">
    <location>
        <begin position="310"/>
        <end position="525"/>
    </location>
</feature>
<evidence type="ECO:0000256" key="2">
    <source>
        <dbReference type="ARBA" id="ARBA00010136"/>
    </source>
</evidence>
<dbReference type="InterPro" id="IPR027268">
    <property type="entry name" value="Peptidase_M4/M1_CTD_sf"/>
</dbReference>
<dbReference type="Proteomes" id="UP000612349">
    <property type="component" value="Unassembled WGS sequence"/>
</dbReference>
<evidence type="ECO:0000313" key="17">
    <source>
        <dbReference type="Proteomes" id="UP000612349"/>
    </source>
</evidence>
<feature type="binding site" evidence="10">
    <location>
        <position position="388"/>
    </location>
    <ligand>
        <name>Zn(2+)</name>
        <dbReference type="ChEBI" id="CHEBI:29105"/>
        <note>catalytic</note>
    </ligand>
</feature>
<dbReference type="FunFam" id="1.10.390.10:FF:000006">
    <property type="entry name" value="Puromycin-sensitive aminopeptidase"/>
    <property type="match status" value="1"/>
</dbReference>
<dbReference type="AlphaFoldDB" id="A0A916Z2B8"/>
<evidence type="ECO:0000256" key="11">
    <source>
        <dbReference type="PIRSR" id="PIRSR634016-4"/>
    </source>
</evidence>
<feature type="active site" description="Proton acceptor" evidence="9">
    <location>
        <position position="385"/>
    </location>
</feature>
<evidence type="ECO:0000259" key="14">
    <source>
        <dbReference type="Pfam" id="PF11838"/>
    </source>
</evidence>
<name>A0A916Z2B8_9SPHN</name>
<dbReference type="EC" id="3.4.11.-" evidence="12"/>
<dbReference type="OrthoDB" id="100605at2"/>
<evidence type="ECO:0000256" key="12">
    <source>
        <dbReference type="RuleBase" id="RU364040"/>
    </source>
</evidence>
<dbReference type="PANTHER" id="PTHR11533:SF174">
    <property type="entry name" value="PUROMYCIN-SENSITIVE AMINOPEPTIDASE-RELATED"/>
    <property type="match status" value="1"/>
</dbReference>
<dbReference type="Pfam" id="PF17900">
    <property type="entry name" value="Peptidase_M1_N"/>
    <property type="match status" value="1"/>
</dbReference>
<organism evidence="16 17">
    <name type="scientific">Croceicoccus mobilis</name>
    <dbReference type="NCBI Taxonomy" id="1703339"/>
    <lineage>
        <taxon>Bacteria</taxon>
        <taxon>Pseudomonadati</taxon>
        <taxon>Pseudomonadota</taxon>
        <taxon>Alphaproteobacteria</taxon>
        <taxon>Sphingomonadales</taxon>
        <taxon>Erythrobacteraceae</taxon>
        <taxon>Croceicoccus</taxon>
    </lineage>
</organism>
<gene>
    <name evidence="16" type="primary">pepN</name>
    <name evidence="16" type="ORF">GCM10010990_20900</name>
</gene>
<dbReference type="InterPro" id="IPR042097">
    <property type="entry name" value="Aminopeptidase_N-like_N_sf"/>
</dbReference>
<dbReference type="GO" id="GO:0005615">
    <property type="term" value="C:extracellular space"/>
    <property type="evidence" value="ECO:0007669"/>
    <property type="project" value="TreeGrafter"/>
</dbReference>
<comment type="similarity">
    <text evidence="2 12">Belongs to the peptidase M1 family.</text>
</comment>
<dbReference type="Pfam" id="PF01433">
    <property type="entry name" value="Peptidase_M1"/>
    <property type="match status" value="1"/>
</dbReference>
<dbReference type="SUPFAM" id="SSF55486">
    <property type="entry name" value="Metalloproteases ('zincins'), catalytic domain"/>
    <property type="match status" value="1"/>
</dbReference>
<evidence type="ECO:0000259" key="15">
    <source>
        <dbReference type="Pfam" id="PF17900"/>
    </source>
</evidence>
<dbReference type="Gene3D" id="1.10.390.10">
    <property type="entry name" value="Neutral Protease Domain 2"/>
    <property type="match status" value="1"/>
</dbReference>
<dbReference type="InterPro" id="IPR045357">
    <property type="entry name" value="Aminopeptidase_N-like_N"/>
</dbReference>
<dbReference type="Pfam" id="PF11838">
    <property type="entry name" value="ERAP1_C"/>
    <property type="match status" value="1"/>
</dbReference>
<evidence type="ECO:0000256" key="9">
    <source>
        <dbReference type="PIRSR" id="PIRSR634016-1"/>
    </source>
</evidence>
<dbReference type="GO" id="GO:0043171">
    <property type="term" value="P:peptide catabolic process"/>
    <property type="evidence" value="ECO:0007669"/>
    <property type="project" value="TreeGrafter"/>
</dbReference>
<protein>
    <recommendedName>
        <fullName evidence="12">Aminopeptidase</fullName>
        <ecNumber evidence="12">3.4.11.-</ecNumber>
    </recommendedName>
</protein>
<dbReference type="GO" id="GO:0008270">
    <property type="term" value="F:zinc ion binding"/>
    <property type="evidence" value="ECO:0007669"/>
    <property type="project" value="UniProtKB-UniRule"/>
</dbReference>
<feature type="domain" description="Aminopeptidase N-like N-terminal" evidence="15">
    <location>
        <begin position="92"/>
        <end position="275"/>
    </location>
</feature>
<dbReference type="SUPFAM" id="SSF63737">
    <property type="entry name" value="Leukotriene A4 hydrolase N-terminal domain"/>
    <property type="match status" value="1"/>
</dbReference>
<keyword evidence="5 10" id="KW-0479">Metal-binding</keyword>
<evidence type="ECO:0000256" key="8">
    <source>
        <dbReference type="ARBA" id="ARBA00023049"/>
    </source>
</evidence>
<keyword evidence="7 10" id="KW-0862">Zinc</keyword>
<dbReference type="GO" id="GO:0016285">
    <property type="term" value="F:alanyl aminopeptidase activity"/>
    <property type="evidence" value="ECO:0007669"/>
    <property type="project" value="UniProtKB-EC"/>
</dbReference>
<dbReference type="GO" id="GO:0005737">
    <property type="term" value="C:cytoplasm"/>
    <property type="evidence" value="ECO:0007669"/>
    <property type="project" value="TreeGrafter"/>
</dbReference>
<evidence type="ECO:0000256" key="3">
    <source>
        <dbReference type="ARBA" id="ARBA00022438"/>
    </source>
</evidence>
<comment type="caution">
    <text evidence="16">The sequence shown here is derived from an EMBL/GenBank/DDBJ whole genome shotgun (WGS) entry which is preliminary data.</text>
</comment>
<sequence length="931" mass="100370">MTFVDVNRPFVGTELCVARARALGRAQDSYKGNLMRNLTPRCAIIALAAASLSACASVPAETTVAAAPAPAADAVTPLRSDVVTELPRVATPRHYSIIVNPDMDAMAFTGNVAIDLTVFEPTQAITLNANNLTFSSAKLVAADGSTIALTPGSIADNLTVPFNAAQTIEPGDYRMEIAYAGEINTQASGLFALDYPDKRTGEDVRALFTQFEAPDARRFVPSFDEPSYKATFDLAAVVPADLMAVSNMPVVSSEEQGDGTKLVRFDTTPKMSSYLLYFGLGDFERMAMKASDGTEVGIVSPAGSGEQARFALEGLAQIVPYYNDYFGVDYPLPKLDNIAGPGSSQFFSAMENWGAIFTFERLLLDDPKITSAATRRAIYDVQSHETAHQWFGDLVTMGWWDDLWLNEGFASWMQTKSTDHFHPEWDQLMQRIGGREAAMGMDAFATTHPIVQEIEDVSAVEQAFDAIAYQKGEAVISMLEAYAGEDTWRDGLRIYMKKHAYSNTKSADLWSAIEQAGGTGVSEVAYDFTTKPGVPLVTVTGATCEGGNTTISLKQGEFSLDRKAEVTADPQSWRVPLLLRTGADGGMRELLEGTASYTVPGCGAVVVNGGQLGYFRTLYTPEMLDKIIAAFPTLAPMDQYGLMRDNLALSFAGYQPMGEGLDVLAAVPTSAEGVLAESTTNRLYEFYEFLEDDAAKAKLAAYATKHWQPRLMELGFEAKADDSVVNAELRDSLIRNLGAMGDPSVLAEADRLAAALANDPTALDGPLKQTWLAVIARNADADQWNMLRRLANETTSAVESDSYFTALGAAKDEALAKQALELALTDEPSKTVAANIISVAVSGHPEMGYAFVKANRDAVAELVDPSGRNAYLARQAAKGAPEQAIAQLEELRANVPASDHGVIDKAIAQEKYSLANTARQREGLSAWVDTL</sequence>
<dbReference type="GO" id="GO:0006508">
    <property type="term" value="P:proteolysis"/>
    <property type="evidence" value="ECO:0007669"/>
    <property type="project" value="UniProtKB-KW"/>
</dbReference>
<comment type="catalytic activity">
    <reaction evidence="1">
        <text>Release of an N-terminal amino acid, Xaa-|-Yaa- from a peptide, amide or arylamide. Xaa is preferably Ala, but may be most amino acids including Pro (slow action). When a terminal hydrophobic residue is followed by a prolyl residue, the two may be released as an intact Xaa-Pro dipeptide.</text>
        <dbReference type="EC" id="3.4.11.2"/>
    </reaction>
</comment>
<dbReference type="GO" id="GO:0016020">
    <property type="term" value="C:membrane"/>
    <property type="evidence" value="ECO:0007669"/>
    <property type="project" value="TreeGrafter"/>
</dbReference>
<keyword evidence="17" id="KW-1185">Reference proteome</keyword>
<evidence type="ECO:0000256" key="7">
    <source>
        <dbReference type="ARBA" id="ARBA00022833"/>
    </source>
</evidence>
<evidence type="ECO:0000256" key="1">
    <source>
        <dbReference type="ARBA" id="ARBA00000098"/>
    </source>
</evidence>
<keyword evidence="4 12" id="KW-0645">Protease</keyword>
<dbReference type="Gene3D" id="1.25.50.20">
    <property type="match status" value="1"/>
</dbReference>
<keyword evidence="6 12" id="KW-0378">Hydrolase</keyword>
<dbReference type="InterPro" id="IPR034016">
    <property type="entry name" value="M1_APN-typ"/>
</dbReference>
<feature type="binding site" evidence="10">
    <location>
        <position position="384"/>
    </location>
    <ligand>
        <name>Zn(2+)</name>
        <dbReference type="ChEBI" id="CHEBI:29105"/>
        <note>catalytic</note>
    </ligand>
</feature>
<accession>A0A916Z2B8</accession>
<evidence type="ECO:0000313" key="16">
    <source>
        <dbReference type="EMBL" id="GGD71221.1"/>
    </source>
</evidence>
<keyword evidence="8 12" id="KW-0482">Metalloprotease</keyword>
<dbReference type="GO" id="GO:0042277">
    <property type="term" value="F:peptide binding"/>
    <property type="evidence" value="ECO:0007669"/>
    <property type="project" value="TreeGrafter"/>
</dbReference>
<dbReference type="GO" id="GO:0070006">
    <property type="term" value="F:metalloaminopeptidase activity"/>
    <property type="evidence" value="ECO:0007669"/>
    <property type="project" value="TreeGrafter"/>
</dbReference>
<feature type="domain" description="ERAP1-like C-terminal" evidence="14">
    <location>
        <begin position="605"/>
        <end position="893"/>
    </location>
</feature>
<dbReference type="EMBL" id="BMIP01000004">
    <property type="protein sequence ID" value="GGD71221.1"/>
    <property type="molecule type" value="Genomic_DNA"/>
</dbReference>
<dbReference type="Gene3D" id="2.60.40.1910">
    <property type="match status" value="1"/>
</dbReference>
<dbReference type="InterPro" id="IPR024571">
    <property type="entry name" value="ERAP1-like_C_dom"/>
</dbReference>
<evidence type="ECO:0000256" key="10">
    <source>
        <dbReference type="PIRSR" id="PIRSR634016-3"/>
    </source>
</evidence>
<evidence type="ECO:0000256" key="5">
    <source>
        <dbReference type="ARBA" id="ARBA00022723"/>
    </source>
</evidence>
<dbReference type="InterPro" id="IPR014782">
    <property type="entry name" value="Peptidase_M1_dom"/>
</dbReference>
<feature type="binding site" evidence="10">
    <location>
        <position position="407"/>
    </location>
    <ligand>
        <name>Zn(2+)</name>
        <dbReference type="ChEBI" id="CHEBI:29105"/>
        <note>catalytic</note>
    </ligand>
</feature>